<name>A0A843WGJ9_COLES</name>
<protein>
    <submittedName>
        <fullName evidence="2">Uncharacterized protein</fullName>
    </submittedName>
</protein>
<gene>
    <name evidence="2" type="ORF">Taro_042336</name>
</gene>
<proteinExistence type="predicted"/>
<organism evidence="2 3">
    <name type="scientific">Colocasia esculenta</name>
    <name type="common">Wild taro</name>
    <name type="synonym">Arum esculentum</name>
    <dbReference type="NCBI Taxonomy" id="4460"/>
    <lineage>
        <taxon>Eukaryota</taxon>
        <taxon>Viridiplantae</taxon>
        <taxon>Streptophyta</taxon>
        <taxon>Embryophyta</taxon>
        <taxon>Tracheophyta</taxon>
        <taxon>Spermatophyta</taxon>
        <taxon>Magnoliopsida</taxon>
        <taxon>Liliopsida</taxon>
        <taxon>Araceae</taxon>
        <taxon>Aroideae</taxon>
        <taxon>Colocasieae</taxon>
        <taxon>Colocasia</taxon>
    </lineage>
</organism>
<comment type="caution">
    <text evidence="2">The sequence shown here is derived from an EMBL/GenBank/DDBJ whole genome shotgun (WGS) entry which is preliminary data.</text>
</comment>
<dbReference type="EMBL" id="NMUH01004382">
    <property type="protein sequence ID" value="MQM09462.1"/>
    <property type="molecule type" value="Genomic_DNA"/>
</dbReference>
<evidence type="ECO:0000313" key="3">
    <source>
        <dbReference type="Proteomes" id="UP000652761"/>
    </source>
</evidence>
<evidence type="ECO:0000313" key="2">
    <source>
        <dbReference type="EMBL" id="MQM09462.1"/>
    </source>
</evidence>
<dbReference type="Proteomes" id="UP000652761">
    <property type="component" value="Unassembled WGS sequence"/>
</dbReference>
<accession>A0A843WGJ9</accession>
<feature type="non-terminal residue" evidence="2">
    <location>
        <position position="80"/>
    </location>
</feature>
<reference evidence="2" key="1">
    <citation type="submission" date="2017-07" db="EMBL/GenBank/DDBJ databases">
        <title>Taro Niue Genome Assembly and Annotation.</title>
        <authorList>
            <person name="Atibalentja N."/>
            <person name="Keating K."/>
            <person name="Fields C.J."/>
        </authorList>
    </citation>
    <scope>NUCLEOTIDE SEQUENCE</scope>
    <source>
        <strain evidence="2">Niue_2</strain>
        <tissue evidence="2">Leaf</tissue>
    </source>
</reference>
<evidence type="ECO:0000256" key="1">
    <source>
        <dbReference type="SAM" id="MobiDB-lite"/>
    </source>
</evidence>
<keyword evidence="3" id="KW-1185">Reference proteome</keyword>
<sequence>PYDAERGERGRKKREEVGDFAGRKREKQRERKLMRNVGKEEEVGDFVGRKREKQRERKVRKERDAERKREREGGGSKRSL</sequence>
<dbReference type="AlphaFoldDB" id="A0A843WGJ9"/>
<feature type="region of interest" description="Disordered" evidence="1">
    <location>
        <begin position="1"/>
        <end position="80"/>
    </location>
</feature>